<dbReference type="GO" id="GO:0030272">
    <property type="term" value="F:5-formyltetrahydrofolate cyclo-ligase activity"/>
    <property type="evidence" value="ECO:0007669"/>
    <property type="project" value="TreeGrafter"/>
</dbReference>
<dbReference type="InterPro" id="IPR024185">
    <property type="entry name" value="FTHF_cligase-like_sf"/>
</dbReference>
<organism evidence="5 6">
    <name type="scientific">Parenemella sanctibonifatiensis</name>
    <dbReference type="NCBI Taxonomy" id="2016505"/>
    <lineage>
        <taxon>Bacteria</taxon>
        <taxon>Bacillati</taxon>
        <taxon>Actinomycetota</taxon>
        <taxon>Actinomycetes</taxon>
        <taxon>Propionibacteriales</taxon>
        <taxon>Propionibacteriaceae</taxon>
        <taxon>Parenemella</taxon>
    </lineage>
</organism>
<feature type="region of interest" description="Disordered" evidence="4">
    <location>
        <begin position="164"/>
        <end position="207"/>
    </location>
</feature>
<feature type="region of interest" description="Disordered" evidence="4">
    <location>
        <begin position="1"/>
        <end position="41"/>
    </location>
</feature>
<feature type="region of interest" description="Disordered" evidence="4">
    <location>
        <begin position="78"/>
        <end position="117"/>
    </location>
</feature>
<evidence type="ECO:0000256" key="1">
    <source>
        <dbReference type="ARBA" id="ARBA00010638"/>
    </source>
</evidence>
<evidence type="ECO:0000256" key="4">
    <source>
        <dbReference type="SAM" id="MobiDB-lite"/>
    </source>
</evidence>
<feature type="compositionally biased region" description="Gly residues" evidence="4">
    <location>
        <begin position="29"/>
        <end position="41"/>
    </location>
</feature>
<dbReference type="GO" id="GO:0035999">
    <property type="term" value="P:tetrahydrofolate interconversion"/>
    <property type="evidence" value="ECO:0007669"/>
    <property type="project" value="TreeGrafter"/>
</dbReference>
<comment type="similarity">
    <text evidence="1">Belongs to the 5-formyltetrahydrofolate cyclo-ligase family.</text>
</comment>
<evidence type="ECO:0000256" key="2">
    <source>
        <dbReference type="ARBA" id="ARBA00022741"/>
    </source>
</evidence>
<dbReference type="Proteomes" id="UP000216533">
    <property type="component" value="Unassembled WGS sequence"/>
</dbReference>
<name>A0A255EB47_9ACTN</name>
<gene>
    <name evidence="5" type="ORF">CGZ92_04240</name>
</gene>
<dbReference type="InterPro" id="IPR037171">
    <property type="entry name" value="NagB/RpiA_transferase-like"/>
</dbReference>
<dbReference type="GO" id="GO:0009396">
    <property type="term" value="P:folic acid-containing compound biosynthetic process"/>
    <property type="evidence" value="ECO:0007669"/>
    <property type="project" value="TreeGrafter"/>
</dbReference>
<keyword evidence="3" id="KW-0067">ATP-binding</keyword>
<evidence type="ECO:0000313" key="6">
    <source>
        <dbReference type="Proteomes" id="UP000216533"/>
    </source>
</evidence>
<keyword evidence="5" id="KW-0436">Ligase</keyword>
<dbReference type="Gene3D" id="3.40.50.10420">
    <property type="entry name" value="NagB/RpiA/CoA transferase-like"/>
    <property type="match status" value="1"/>
</dbReference>
<accession>A0A255EB47</accession>
<feature type="compositionally biased region" description="Low complexity" evidence="4">
    <location>
        <begin position="108"/>
        <end position="117"/>
    </location>
</feature>
<dbReference type="NCBIfam" id="TIGR02727">
    <property type="entry name" value="MTHFS_bact"/>
    <property type="match status" value="1"/>
</dbReference>
<keyword evidence="2" id="KW-0547">Nucleotide-binding</keyword>
<protein>
    <submittedName>
        <fullName evidence="5">5-formyltetrahydrofolate cyclo-ligase</fullName>
    </submittedName>
</protein>
<sequence>MPNGGSGSTIDNNQSRWSATDRRPSSSGSGAGGSVGSGSGSGASTTCFFLRNKPMAAAYETNPPTAGSGTGVVAVGSGGRRGSCGVRPPPRAPGTGRTRCPSRRVRPPRATTTVTSGGLRLRSRSGRITVVSAQTSPEALGVQRVVVDHCIPTPLVGASLAAAQVDSGRSRRGRGRLDPPADQTCAGAMTDHESPGTPGPGSAAKSELRTVLRARRRGLDRAVVDDRRTAALLRVLAEPPAVVAAYWSRPDEPDTHALIDALVVRGVRVLLPCGTDPDWAEHAPGRLQPGPYGIDEPTGTPLGAAAVAQARLVLCPALAVDRSGRRLGKGGGWYDRALLHAADGAEIWALVDAAEVLDQVPTEPHDRPVTGWVTEAGLVRVGGLADITAAGGASADPPHQVGSR</sequence>
<proteinExistence type="inferred from homology"/>
<evidence type="ECO:0000256" key="3">
    <source>
        <dbReference type="ARBA" id="ARBA00022840"/>
    </source>
</evidence>
<reference evidence="5 6" key="1">
    <citation type="submission" date="2017-07" db="EMBL/GenBank/DDBJ databases">
        <title>Draft whole genome sequences of clinical Proprionibacteriaceae strains.</title>
        <authorList>
            <person name="Bernier A.-M."/>
            <person name="Bernard K."/>
            <person name="Domingo M.-C."/>
        </authorList>
    </citation>
    <scope>NUCLEOTIDE SEQUENCE [LARGE SCALE GENOMIC DNA]</scope>
    <source>
        <strain evidence="5 6">NML 160184</strain>
    </source>
</reference>
<dbReference type="SUPFAM" id="SSF100950">
    <property type="entry name" value="NagB/RpiA/CoA transferase-like"/>
    <property type="match status" value="1"/>
</dbReference>
<dbReference type="PANTHER" id="PTHR23407">
    <property type="entry name" value="ATPASE INHIBITOR/5-FORMYLTETRAHYDROFOLATE CYCLO-LIGASE"/>
    <property type="match status" value="1"/>
</dbReference>
<evidence type="ECO:0000313" key="5">
    <source>
        <dbReference type="EMBL" id="OYN88480.1"/>
    </source>
</evidence>
<dbReference type="PANTHER" id="PTHR23407:SF1">
    <property type="entry name" value="5-FORMYLTETRAHYDROFOLATE CYCLO-LIGASE"/>
    <property type="match status" value="1"/>
</dbReference>
<dbReference type="Pfam" id="PF01812">
    <property type="entry name" value="5-FTHF_cyc-lig"/>
    <property type="match status" value="1"/>
</dbReference>
<feature type="compositionally biased region" description="Polar residues" evidence="4">
    <location>
        <begin position="8"/>
        <end position="18"/>
    </location>
</feature>
<dbReference type="AlphaFoldDB" id="A0A255EB47"/>
<dbReference type="EMBL" id="NMVI01000012">
    <property type="protein sequence ID" value="OYN88480.1"/>
    <property type="molecule type" value="Genomic_DNA"/>
</dbReference>
<dbReference type="InterPro" id="IPR002698">
    <property type="entry name" value="FTHF_cligase"/>
</dbReference>
<dbReference type="GO" id="GO:0005524">
    <property type="term" value="F:ATP binding"/>
    <property type="evidence" value="ECO:0007669"/>
    <property type="project" value="UniProtKB-KW"/>
</dbReference>
<comment type="caution">
    <text evidence="5">The sequence shown here is derived from an EMBL/GenBank/DDBJ whole genome shotgun (WGS) entry which is preliminary data.</text>
</comment>